<evidence type="ECO:0000259" key="12">
    <source>
        <dbReference type="Pfam" id="PF07687"/>
    </source>
</evidence>
<dbReference type="UniPathway" id="UPA00034">
    <property type="reaction ID" value="UER00021"/>
</dbReference>
<reference evidence="13" key="1">
    <citation type="journal article" date="2020" name="mSystems">
        <title>Genome- and Community-Level Interaction Insights into Carbon Utilization and Element Cycling Functions of Hydrothermarchaeota in Hydrothermal Sediment.</title>
        <authorList>
            <person name="Zhou Z."/>
            <person name="Liu Y."/>
            <person name="Xu W."/>
            <person name="Pan J."/>
            <person name="Luo Z.H."/>
            <person name="Li M."/>
        </authorList>
    </citation>
    <scope>NUCLEOTIDE SEQUENCE [LARGE SCALE GENOMIC DNA]</scope>
    <source>
        <strain evidence="13">SpSt-1056</strain>
    </source>
</reference>
<protein>
    <recommendedName>
        <fullName evidence="6">Probable succinyl-diaminopimelate desuccinylase</fullName>
        <ecNumber evidence="5">3.5.1.18</ecNumber>
    </recommendedName>
</protein>
<evidence type="ECO:0000256" key="3">
    <source>
        <dbReference type="ARBA" id="ARBA00005130"/>
    </source>
</evidence>
<evidence type="ECO:0000256" key="8">
    <source>
        <dbReference type="ARBA" id="ARBA00022801"/>
    </source>
</evidence>
<comment type="pathway">
    <text evidence="3">Amino-acid biosynthesis; L-lysine biosynthesis via DAP pathway; LL-2,6-diaminopimelate from (S)-tetrahydrodipicolinate (succinylase route): step 3/3.</text>
</comment>
<evidence type="ECO:0000256" key="6">
    <source>
        <dbReference type="ARBA" id="ARBA00016853"/>
    </source>
</evidence>
<comment type="similarity">
    <text evidence="4">Belongs to the peptidase M20A family.</text>
</comment>
<name>A0A7C5QAF8_CALS0</name>
<dbReference type="InterPro" id="IPR010182">
    <property type="entry name" value="ArgE/DapE"/>
</dbReference>
<evidence type="ECO:0000256" key="7">
    <source>
        <dbReference type="ARBA" id="ARBA00022723"/>
    </source>
</evidence>
<dbReference type="Pfam" id="PF01546">
    <property type="entry name" value="Peptidase_M20"/>
    <property type="match status" value="1"/>
</dbReference>
<dbReference type="EC" id="3.5.1.18" evidence="5"/>
<feature type="domain" description="Peptidase M20 dimerisation" evidence="12">
    <location>
        <begin position="175"/>
        <end position="281"/>
    </location>
</feature>
<dbReference type="Gene3D" id="3.30.70.360">
    <property type="match status" value="1"/>
</dbReference>
<evidence type="ECO:0000256" key="5">
    <source>
        <dbReference type="ARBA" id="ARBA00011921"/>
    </source>
</evidence>
<organism evidence="13">
    <name type="scientific">Caldiarchaeum subterraneum</name>
    <dbReference type="NCBI Taxonomy" id="311458"/>
    <lineage>
        <taxon>Archaea</taxon>
        <taxon>Nitrososphaerota</taxon>
        <taxon>Candidatus Caldarchaeales</taxon>
        <taxon>Candidatus Caldarchaeaceae</taxon>
        <taxon>Candidatus Caldarchaeum</taxon>
    </lineage>
</organism>
<accession>A0A7C5QAF8</accession>
<comment type="cofactor">
    <cofactor evidence="1">
        <name>Co(2+)</name>
        <dbReference type="ChEBI" id="CHEBI:48828"/>
    </cofactor>
</comment>
<evidence type="ECO:0000256" key="9">
    <source>
        <dbReference type="ARBA" id="ARBA00022833"/>
    </source>
</evidence>
<comment type="catalytic activity">
    <reaction evidence="11">
        <text>N-succinyl-(2S,6S)-2,6-diaminopimelate + H2O = (2S,6S)-2,6-diaminopimelate + succinate</text>
        <dbReference type="Rhea" id="RHEA:22608"/>
        <dbReference type="ChEBI" id="CHEBI:15377"/>
        <dbReference type="ChEBI" id="CHEBI:30031"/>
        <dbReference type="ChEBI" id="CHEBI:57609"/>
        <dbReference type="ChEBI" id="CHEBI:58087"/>
        <dbReference type="EC" id="3.5.1.18"/>
    </reaction>
</comment>
<evidence type="ECO:0000256" key="10">
    <source>
        <dbReference type="ARBA" id="ARBA00023285"/>
    </source>
</evidence>
<sequence>MAEAWVRAFIEDTASKLVAINTENPPGREREAASFFAEKAAEQGLRARLVSHGGDRASALVEVVWGEGPTVVFNSHLDTVPAGPVGRWSFHPFETGVKNGYLCGRGSADAKGCLASMLAAVAALGRLENLSGRVVLMAVADEEVEGLGSLSLVKELDRMDYVVVGEPTSLKICVASRGRVEVSVEFLGKPAHASVPEKGVNAVTAAAKAAVALAKMERGFGKRDAFIGRSSAAVTMFEGGLKSNVIPDSARLTVDYRTVDESPKQALKTITSSIKKVLSSKTPFKAAITSAAPPFKTDVNSRLVKACREAVSEAGLKPVLTGLRAVTDMNRIAKHRRVDGVIMGPGDLSLAHGFREKVAVSELVKAAEIYRRIVENLLL</sequence>
<dbReference type="GO" id="GO:0046872">
    <property type="term" value="F:metal ion binding"/>
    <property type="evidence" value="ECO:0007669"/>
    <property type="project" value="UniProtKB-KW"/>
</dbReference>
<keyword evidence="10" id="KW-0170">Cobalt</keyword>
<dbReference type="Gene3D" id="3.40.630.10">
    <property type="entry name" value="Zn peptidases"/>
    <property type="match status" value="1"/>
</dbReference>
<dbReference type="CDD" id="cd08659">
    <property type="entry name" value="M20_ArgE_DapE-like"/>
    <property type="match status" value="1"/>
</dbReference>
<dbReference type="InterPro" id="IPR001261">
    <property type="entry name" value="ArgE/DapE_CS"/>
</dbReference>
<dbReference type="InterPro" id="IPR011650">
    <property type="entry name" value="Peptidase_M20_dimer"/>
</dbReference>
<dbReference type="InterPro" id="IPR050072">
    <property type="entry name" value="Peptidase_M20A"/>
</dbReference>
<proteinExistence type="inferred from homology"/>
<evidence type="ECO:0000313" key="13">
    <source>
        <dbReference type="EMBL" id="HHK68790.1"/>
    </source>
</evidence>
<keyword evidence="9" id="KW-0862">Zinc</keyword>
<keyword evidence="8" id="KW-0378">Hydrolase</keyword>
<evidence type="ECO:0000256" key="1">
    <source>
        <dbReference type="ARBA" id="ARBA00001941"/>
    </source>
</evidence>
<evidence type="ECO:0000256" key="11">
    <source>
        <dbReference type="ARBA" id="ARBA00051301"/>
    </source>
</evidence>
<dbReference type="InterPro" id="IPR002933">
    <property type="entry name" value="Peptidase_M20"/>
</dbReference>
<dbReference type="GO" id="GO:0009014">
    <property type="term" value="F:succinyl-diaminopimelate desuccinylase activity"/>
    <property type="evidence" value="ECO:0007669"/>
    <property type="project" value="UniProtKB-EC"/>
</dbReference>
<dbReference type="GO" id="GO:0009089">
    <property type="term" value="P:lysine biosynthetic process via diaminopimelate"/>
    <property type="evidence" value="ECO:0007669"/>
    <property type="project" value="UniProtKB-UniPathway"/>
</dbReference>
<dbReference type="NCBIfam" id="TIGR01910">
    <property type="entry name" value="DapE-ArgE"/>
    <property type="match status" value="1"/>
</dbReference>
<evidence type="ECO:0000256" key="4">
    <source>
        <dbReference type="ARBA" id="ARBA00006247"/>
    </source>
</evidence>
<dbReference type="SUPFAM" id="SSF55031">
    <property type="entry name" value="Bacterial exopeptidase dimerisation domain"/>
    <property type="match status" value="1"/>
</dbReference>
<comment type="cofactor">
    <cofactor evidence="2">
        <name>Zn(2+)</name>
        <dbReference type="ChEBI" id="CHEBI:29105"/>
    </cofactor>
</comment>
<dbReference type="InterPro" id="IPR036264">
    <property type="entry name" value="Bact_exopeptidase_dim_dom"/>
</dbReference>
<keyword evidence="7" id="KW-0479">Metal-binding</keyword>
<gene>
    <name evidence="13" type="ORF">ENM11_06535</name>
</gene>
<dbReference type="PANTHER" id="PTHR43808">
    <property type="entry name" value="ACETYLORNITHINE DEACETYLASE"/>
    <property type="match status" value="1"/>
</dbReference>
<dbReference type="SUPFAM" id="SSF53187">
    <property type="entry name" value="Zn-dependent exopeptidases"/>
    <property type="match status" value="1"/>
</dbReference>
<dbReference type="EMBL" id="DRWN01000055">
    <property type="protein sequence ID" value="HHK68790.1"/>
    <property type="molecule type" value="Genomic_DNA"/>
</dbReference>
<evidence type="ECO:0000256" key="2">
    <source>
        <dbReference type="ARBA" id="ARBA00001947"/>
    </source>
</evidence>
<dbReference type="Pfam" id="PF07687">
    <property type="entry name" value="M20_dimer"/>
    <property type="match status" value="1"/>
</dbReference>
<dbReference type="AlphaFoldDB" id="A0A7C5QAF8"/>
<dbReference type="PROSITE" id="PS00759">
    <property type="entry name" value="ARGE_DAPE_CPG2_2"/>
    <property type="match status" value="1"/>
</dbReference>
<comment type="caution">
    <text evidence="13">The sequence shown here is derived from an EMBL/GenBank/DDBJ whole genome shotgun (WGS) entry which is preliminary data.</text>
</comment>